<keyword evidence="2" id="KW-1185">Reference proteome</keyword>
<organism evidence="1 2">
    <name type="scientific">Rhodotorula paludigena</name>
    <dbReference type="NCBI Taxonomy" id="86838"/>
    <lineage>
        <taxon>Eukaryota</taxon>
        <taxon>Fungi</taxon>
        <taxon>Dikarya</taxon>
        <taxon>Basidiomycota</taxon>
        <taxon>Pucciniomycotina</taxon>
        <taxon>Microbotryomycetes</taxon>
        <taxon>Sporidiobolales</taxon>
        <taxon>Sporidiobolaceae</taxon>
        <taxon>Rhodotorula</taxon>
    </lineage>
</organism>
<dbReference type="AlphaFoldDB" id="A0AAV5GMB6"/>
<sequence>MDQVATQEHQVVKTDDLLPKVSLLSLPSELLHKIFDEVYSTRPPSIPACRALLPFHDAHFRSRFATVKIHRPDVLVSFQKSLDLRKNIGAVCTRFSFVRGHLPADSAFHFDAARLFSALPNLQYLRLEGDQLVRAVFEYGSQSVLPLRQLQTLTLQAALHDCGDPYQPSHFQAIPPSVHQLTLLFEGAPSAALTVGAPSDALDLSSVDKLELWVLRASSSASRLVQSCSSLAELVLLGDMQSSAVIDVLAAATELGSVTSLALQGTTIGWKIPKAVKYADEITSLTLGHGCRCADKPSFDILRGLPLEHLGFGSQTVVASTHLLSLVDGATRIKTLNSLELDNVSADLGDILDFEWKDEPGCVSEWLSEGFALPKWTKTFSRAAVAEIKAACEAQGIEYSGTTFEAPTTEDRIQYQRRAAKGWLDRRNRRSGWGYGRSHWW</sequence>
<evidence type="ECO:0000313" key="1">
    <source>
        <dbReference type="EMBL" id="GJN89813.1"/>
    </source>
</evidence>
<proteinExistence type="predicted"/>
<protein>
    <recommendedName>
        <fullName evidence="3">F-box domain-containing protein</fullName>
    </recommendedName>
</protein>
<dbReference type="Gene3D" id="3.80.10.10">
    <property type="entry name" value="Ribonuclease Inhibitor"/>
    <property type="match status" value="1"/>
</dbReference>
<dbReference type="InterPro" id="IPR032675">
    <property type="entry name" value="LRR_dom_sf"/>
</dbReference>
<comment type="caution">
    <text evidence="1">The sequence shown here is derived from an EMBL/GenBank/DDBJ whole genome shotgun (WGS) entry which is preliminary data.</text>
</comment>
<evidence type="ECO:0000313" key="2">
    <source>
        <dbReference type="Proteomes" id="UP001342314"/>
    </source>
</evidence>
<dbReference type="EMBL" id="BQKY01000005">
    <property type="protein sequence ID" value="GJN89813.1"/>
    <property type="molecule type" value="Genomic_DNA"/>
</dbReference>
<dbReference type="Proteomes" id="UP001342314">
    <property type="component" value="Unassembled WGS sequence"/>
</dbReference>
<gene>
    <name evidence="1" type="ORF">Rhopal_002802-T1</name>
</gene>
<accession>A0AAV5GMB6</accession>
<reference evidence="1 2" key="1">
    <citation type="submission" date="2021-12" db="EMBL/GenBank/DDBJ databases">
        <title>High titer production of polyol ester of fatty acids by Rhodotorula paludigena BS15 towards product separation-free biomass refinery.</title>
        <authorList>
            <person name="Mano J."/>
            <person name="Ono H."/>
            <person name="Tanaka T."/>
            <person name="Naito K."/>
            <person name="Sushida H."/>
            <person name="Ike M."/>
            <person name="Tokuyasu K."/>
            <person name="Kitaoka M."/>
        </authorList>
    </citation>
    <scope>NUCLEOTIDE SEQUENCE [LARGE SCALE GENOMIC DNA]</scope>
    <source>
        <strain evidence="1 2">BS15</strain>
    </source>
</reference>
<dbReference type="SUPFAM" id="SSF52047">
    <property type="entry name" value="RNI-like"/>
    <property type="match status" value="1"/>
</dbReference>
<evidence type="ECO:0008006" key="3">
    <source>
        <dbReference type="Google" id="ProtNLM"/>
    </source>
</evidence>
<name>A0AAV5GMB6_9BASI</name>